<name>A0A272EZ68_9RHOO</name>
<evidence type="ECO:0000313" key="14">
    <source>
        <dbReference type="Proteomes" id="UP000216107"/>
    </source>
</evidence>
<protein>
    <recommendedName>
        <fullName evidence="16">ABC transporter ATP-binding protein</fullName>
    </recommendedName>
</protein>
<dbReference type="GO" id="GO:0016887">
    <property type="term" value="F:ATP hydrolysis activity"/>
    <property type="evidence" value="ECO:0007669"/>
    <property type="project" value="InterPro"/>
</dbReference>
<evidence type="ECO:0000256" key="5">
    <source>
        <dbReference type="ARBA" id="ARBA00022741"/>
    </source>
</evidence>
<evidence type="ECO:0000256" key="1">
    <source>
        <dbReference type="ARBA" id="ARBA00004651"/>
    </source>
</evidence>
<dbReference type="InterPro" id="IPR003593">
    <property type="entry name" value="AAA+_ATPase"/>
</dbReference>
<evidence type="ECO:0008006" key="16">
    <source>
        <dbReference type="Google" id="ProtNLM"/>
    </source>
</evidence>
<keyword evidence="4 9" id="KW-0812">Transmembrane</keyword>
<sequence length="571" mass="63700">MNPSARKQYRTPLRALFLPFWLSREARVAIPMLLLILAITFYGVYLSIWANELLGQFTDALVGRQWGAIKSLFIVSVAVAIADSCLTYVRVMLDSRLKLRWRVWMTRQFLDRWTTAGAYYAIERDGLLSNADQRIAEDVKNFTGSLLQMSLNIVQVTATVVSFSIVLYRLSGDLDLSPWGIALTIPAYMLLACFLHQGMALLVTHLTGRPLMQLNHHNETVEANFRHLAVQLRENAEQVAFNQGGESESTRLQSRFESVRLNNIKMIWCELRLGIARAVYGHLTEPIPTLLALPAFLAGHTTYGEMVRITRAYSSVSGSLNFFQQAYTGFAQLVAVTRRLRELSDAISKAEHVEAGIRHDTDSPSGIRTDGALELRTPTDQTLTTVPQIAFTTGERWLVRGPSGTGKSTLLRALAGLWPYGNGRVHTPARGMMFVPQRSYIPSGSLRAAVSYPEAIGHFSDEDIRQALTTCRLEALSARLNDEERWQQVLSGGEQQRLALARVLLHRPDYVFLDEASSALDNDIEAHVYGEVMRQLPKSCVVSVAHRDSLLRLHDRVLDIGTPPAPQGASA</sequence>
<dbReference type="GO" id="GO:0140359">
    <property type="term" value="F:ABC-type transporter activity"/>
    <property type="evidence" value="ECO:0007669"/>
    <property type="project" value="InterPro"/>
</dbReference>
<feature type="domain" description="ABC transporter" evidence="10">
    <location>
        <begin position="367"/>
        <end position="569"/>
    </location>
</feature>
<dbReference type="AlphaFoldDB" id="A0A272EZ68"/>
<evidence type="ECO:0000313" key="12">
    <source>
        <dbReference type="EMBL" id="KAF7600511.1"/>
    </source>
</evidence>
<evidence type="ECO:0000313" key="13">
    <source>
        <dbReference type="EMBL" id="PAS94920.1"/>
    </source>
</evidence>
<dbReference type="GO" id="GO:0005524">
    <property type="term" value="F:ATP binding"/>
    <property type="evidence" value="ECO:0007669"/>
    <property type="project" value="UniProtKB-KW"/>
</dbReference>
<dbReference type="Proteomes" id="UP000216107">
    <property type="component" value="Unassembled WGS sequence"/>
</dbReference>
<feature type="transmembrane region" description="Helical" evidence="9">
    <location>
        <begin position="180"/>
        <end position="203"/>
    </location>
</feature>
<dbReference type="Gene3D" id="3.40.50.300">
    <property type="entry name" value="P-loop containing nucleotide triphosphate hydrolases"/>
    <property type="match status" value="1"/>
</dbReference>
<evidence type="ECO:0000256" key="8">
    <source>
        <dbReference type="ARBA" id="ARBA00023136"/>
    </source>
</evidence>
<feature type="transmembrane region" description="Helical" evidence="9">
    <location>
        <begin position="149"/>
        <end position="168"/>
    </location>
</feature>
<comment type="subcellular location">
    <subcellularLocation>
        <location evidence="1">Cell membrane</location>
        <topology evidence="1">Multi-pass membrane protein</topology>
    </subcellularLocation>
</comment>
<dbReference type="RefSeq" id="WP_095523267.1">
    <property type="nucleotide sequence ID" value="NZ_MDUX01000004.1"/>
</dbReference>
<dbReference type="InterPro" id="IPR017871">
    <property type="entry name" value="ABC_transporter-like_CS"/>
</dbReference>
<keyword evidence="3" id="KW-1003">Cell membrane</keyword>
<gene>
    <name evidence="12" type="ORF">BGI27_02110</name>
    <name evidence="13" type="ORF">CGU29_02055</name>
</gene>
<evidence type="ECO:0000259" key="10">
    <source>
        <dbReference type="PROSITE" id="PS50893"/>
    </source>
</evidence>
<feature type="transmembrane region" description="Helical" evidence="9">
    <location>
        <begin position="28"/>
        <end position="48"/>
    </location>
</feature>
<evidence type="ECO:0000256" key="4">
    <source>
        <dbReference type="ARBA" id="ARBA00022692"/>
    </source>
</evidence>
<proteinExistence type="predicted"/>
<dbReference type="SUPFAM" id="SSF90123">
    <property type="entry name" value="ABC transporter transmembrane region"/>
    <property type="match status" value="1"/>
</dbReference>
<dbReference type="EMBL" id="MDUX01000004">
    <property type="protein sequence ID" value="KAF7600511.1"/>
    <property type="molecule type" value="Genomic_DNA"/>
</dbReference>
<dbReference type="PROSITE" id="PS50929">
    <property type="entry name" value="ABC_TM1F"/>
    <property type="match status" value="1"/>
</dbReference>
<dbReference type="PANTHER" id="PTHR11384">
    <property type="entry name" value="ATP-BINDING CASSETTE, SUB-FAMILY D MEMBER"/>
    <property type="match status" value="1"/>
</dbReference>
<dbReference type="PROSITE" id="PS50893">
    <property type="entry name" value="ABC_TRANSPORTER_2"/>
    <property type="match status" value="1"/>
</dbReference>
<keyword evidence="6" id="KW-0067">ATP-binding</keyword>
<reference evidence="12 15" key="1">
    <citation type="submission" date="2016-08" db="EMBL/GenBank/DDBJ databases">
        <title>Candidatus Dactylopiibacterium carminicum genome sequence.</title>
        <authorList>
            <person name="Ramirez-Puebla S.T."/>
            <person name="Ormeno-Orrillo E."/>
            <person name="Vera-Ponce De Leon A."/>
            <person name="Luis L."/>
            <person name="Sanchez-Flores A."/>
            <person name="Monica R."/>
            <person name="Martinez-Romero E."/>
        </authorList>
    </citation>
    <scope>NUCLEOTIDE SEQUENCE [LARGE SCALE GENOMIC DNA]</scope>
    <source>
        <strain evidence="12">END1</strain>
    </source>
</reference>
<dbReference type="PROSITE" id="PS00211">
    <property type="entry name" value="ABC_TRANSPORTER_1"/>
    <property type="match status" value="1"/>
</dbReference>
<accession>A0A272EZ68</accession>
<evidence type="ECO:0000259" key="11">
    <source>
        <dbReference type="PROSITE" id="PS50929"/>
    </source>
</evidence>
<keyword evidence="15" id="KW-1185">Reference proteome</keyword>
<evidence type="ECO:0000256" key="9">
    <source>
        <dbReference type="SAM" id="Phobius"/>
    </source>
</evidence>
<dbReference type="Pfam" id="PF06472">
    <property type="entry name" value="ABC_membrane_2"/>
    <property type="match status" value="1"/>
</dbReference>
<dbReference type="InterPro" id="IPR003439">
    <property type="entry name" value="ABC_transporter-like_ATP-bd"/>
</dbReference>
<dbReference type="Gene3D" id="1.20.1560.10">
    <property type="entry name" value="ABC transporter type 1, transmembrane domain"/>
    <property type="match status" value="1"/>
</dbReference>
<dbReference type="InterPro" id="IPR027417">
    <property type="entry name" value="P-loop_NTPase"/>
</dbReference>
<evidence type="ECO:0000256" key="2">
    <source>
        <dbReference type="ARBA" id="ARBA00022448"/>
    </source>
</evidence>
<evidence type="ECO:0000313" key="15">
    <source>
        <dbReference type="Proteomes" id="UP000623509"/>
    </source>
</evidence>
<feature type="domain" description="ABC transmembrane type-1" evidence="11">
    <location>
        <begin position="32"/>
        <end position="332"/>
    </location>
</feature>
<dbReference type="SMART" id="SM00382">
    <property type="entry name" value="AAA"/>
    <property type="match status" value="1"/>
</dbReference>
<dbReference type="Pfam" id="PF00005">
    <property type="entry name" value="ABC_tran"/>
    <property type="match status" value="1"/>
</dbReference>
<keyword evidence="5" id="KW-0547">Nucleotide-binding</keyword>
<dbReference type="EMBL" id="NMRN01000003">
    <property type="protein sequence ID" value="PAS94920.1"/>
    <property type="molecule type" value="Genomic_DNA"/>
</dbReference>
<organism evidence="13 14">
    <name type="scientific">Candidatus Dactylopiibacterium carminicum</name>
    <dbReference type="NCBI Taxonomy" id="857335"/>
    <lineage>
        <taxon>Bacteria</taxon>
        <taxon>Pseudomonadati</taxon>
        <taxon>Pseudomonadota</taxon>
        <taxon>Betaproteobacteria</taxon>
        <taxon>Rhodocyclales</taxon>
        <taxon>Rhodocyclaceae</taxon>
        <taxon>Candidatus Dactylopiibacterium</taxon>
    </lineage>
</organism>
<keyword evidence="7 9" id="KW-1133">Transmembrane helix</keyword>
<dbReference type="InterPro" id="IPR050835">
    <property type="entry name" value="ABC_transporter_sub-D"/>
</dbReference>
<evidence type="ECO:0000256" key="7">
    <source>
        <dbReference type="ARBA" id="ARBA00022989"/>
    </source>
</evidence>
<keyword evidence="2" id="KW-0813">Transport</keyword>
<evidence type="ECO:0000256" key="3">
    <source>
        <dbReference type="ARBA" id="ARBA00022475"/>
    </source>
</evidence>
<dbReference type="CDD" id="cd03223">
    <property type="entry name" value="ABCD_peroxisomal_ALDP"/>
    <property type="match status" value="1"/>
</dbReference>
<comment type="caution">
    <text evidence="13">The sequence shown here is derived from an EMBL/GenBank/DDBJ whole genome shotgun (WGS) entry which is preliminary data.</text>
</comment>
<dbReference type="OrthoDB" id="9810134at2"/>
<dbReference type="InterPro" id="IPR036640">
    <property type="entry name" value="ABC1_TM_sf"/>
</dbReference>
<dbReference type="Proteomes" id="UP000623509">
    <property type="component" value="Unassembled WGS sequence"/>
</dbReference>
<dbReference type="GO" id="GO:0005886">
    <property type="term" value="C:plasma membrane"/>
    <property type="evidence" value="ECO:0007669"/>
    <property type="project" value="UniProtKB-SubCell"/>
</dbReference>
<dbReference type="PANTHER" id="PTHR11384:SF59">
    <property type="entry name" value="LYSOSOMAL COBALAMIN TRANSPORTER ABCD4"/>
    <property type="match status" value="1"/>
</dbReference>
<keyword evidence="8 9" id="KW-0472">Membrane</keyword>
<evidence type="ECO:0000256" key="6">
    <source>
        <dbReference type="ARBA" id="ARBA00022840"/>
    </source>
</evidence>
<dbReference type="InterPro" id="IPR011527">
    <property type="entry name" value="ABC1_TM_dom"/>
</dbReference>
<reference evidence="13 14" key="2">
    <citation type="submission" date="2017-07" db="EMBL/GenBank/DDBJ databases">
        <title>Candidatus Dactylopiibacterium carminicum, a nitrogen-fixing symbiont of the cochineal insect Dactylopius coccus and Dactylopius opuntiae (Hemiptera: Coccoidea: Dactylopiidae).</title>
        <authorList>
            <person name="Vera A."/>
        </authorList>
    </citation>
    <scope>NUCLEOTIDE SEQUENCE [LARGE SCALE GENOMIC DNA]</scope>
    <source>
        <strain evidence="13 14">NFDCM</strain>
    </source>
</reference>
<dbReference type="SUPFAM" id="SSF52540">
    <property type="entry name" value="P-loop containing nucleoside triphosphate hydrolases"/>
    <property type="match status" value="1"/>
</dbReference>
<feature type="transmembrane region" description="Helical" evidence="9">
    <location>
        <begin position="68"/>
        <end position="93"/>
    </location>
</feature>